<organism evidence="3 4">
    <name type="scientific">Caballeronia grimmiae</name>
    <dbReference type="NCBI Taxonomy" id="1071679"/>
    <lineage>
        <taxon>Bacteria</taxon>
        <taxon>Pseudomonadati</taxon>
        <taxon>Pseudomonadota</taxon>
        <taxon>Betaproteobacteria</taxon>
        <taxon>Burkholderiales</taxon>
        <taxon>Burkholderiaceae</taxon>
        <taxon>Caballeronia</taxon>
    </lineage>
</organism>
<sequence>MTVRLMNPAALRLALLAAVAAACAAMSGCASIGAATGAVAGVATGAVTTNPAIGIGVGIAVQAATDEAVKRVSKSLHTDQQMAIAATAGDSAVGETRPWKVKHTLPIENGHGDVRVLRVFDNALASCKEFAFSVADGDEPDAHADWFLATTCKQSEGWKWASAEPAVERWGTLQ</sequence>
<reference evidence="2" key="4">
    <citation type="submission" date="2024-05" db="EMBL/GenBank/DDBJ databases">
        <authorList>
            <person name="Sun Q."/>
            <person name="Zhou Y."/>
        </authorList>
    </citation>
    <scope>NUCLEOTIDE SEQUENCE</scope>
    <source>
        <strain evidence="2">CGMCC 1.11013</strain>
    </source>
</reference>
<dbReference type="STRING" id="1071679.BG57_16790"/>
<keyword evidence="5" id="KW-1185">Reference proteome</keyword>
<dbReference type="eggNOG" id="ENOG5032V8U">
    <property type="taxonomic scope" value="Bacteria"/>
</dbReference>
<evidence type="ECO:0000313" key="2">
    <source>
        <dbReference type="EMBL" id="GGD55374.1"/>
    </source>
</evidence>
<dbReference type="AlphaFoldDB" id="A0A069P9H1"/>
<dbReference type="Proteomes" id="UP000027439">
    <property type="component" value="Unassembled WGS sequence"/>
</dbReference>
<name>A0A069P9H1_9BURK</name>
<reference evidence="3 4" key="2">
    <citation type="submission" date="2014-03" db="EMBL/GenBank/DDBJ databases">
        <title>Draft Genome Sequences of Four Burkholderia Strains.</title>
        <authorList>
            <person name="Liu X.Y."/>
            <person name="Li C.X."/>
            <person name="Xu J.H."/>
        </authorList>
    </citation>
    <scope>NUCLEOTIDE SEQUENCE [LARGE SCALE GENOMIC DNA]</scope>
    <source>
        <strain evidence="3 4">R27</strain>
    </source>
</reference>
<reference evidence="5" key="3">
    <citation type="journal article" date="2019" name="Int. J. Syst. Evol. Microbiol.">
        <title>The Global Catalogue of Microorganisms (GCM) 10K type strain sequencing project: providing services to taxonomists for standard genome sequencing and annotation.</title>
        <authorList>
            <consortium name="The Broad Institute Genomics Platform"/>
            <consortium name="The Broad Institute Genome Sequencing Center for Infectious Disease"/>
            <person name="Wu L."/>
            <person name="Ma J."/>
        </authorList>
    </citation>
    <scope>NUCLEOTIDE SEQUENCE [LARGE SCALE GENOMIC DNA]</scope>
    <source>
        <strain evidence="5">CGMCC 1.11013</strain>
    </source>
</reference>
<keyword evidence="2" id="KW-0449">Lipoprotein</keyword>
<keyword evidence="1" id="KW-0732">Signal</keyword>
<dbReference type="EMBL" id="BMEG01000001">
    <property type="protein sequence ID" value="GGD55374.1"/>
    <property type="molecule type" value="Genomic_DNA"/>
</dbReference>
<evidence type="ECO:0000256" key="1">
    <source>
        <dbReference type="SAM" id="SignalP"/>
    </source>
</evidence>
<gene>
    <name evidence="3" type="ORF">BG57_16790</name>
    <name evidence="2" type="ORF">GCM10010985_06500</name>
</gene>
<feature type="signal peptide" evidence="1">
    <location>
        <begin position="1"/>
        <end position="24"/>
    </location>
</feature>
<evidence type="ECO:0000313" key="4">
    <source>
        <dbReference type="Proteomes" id="UP000027439"/>
    </source>
</evidence>
<dbReference type="OrthoDB" id="8780920at2"/>
<dbReference type="PROSITE" id="PS51257">
    <property type="entry name" value="PROKAR_LIPOPROTEIN"/>
    <property type="match status" value="1"/>
</dbReference>
<reference evidence="2" key="1">
    <citation type="journal article" date="2014" name="Int. J. Syst. Evol. Microbiol.">
        <title>Complete genome of a new Firmicutes species belonging to the dominant human colonic microbiota ('Ruminococcus bicirculans') reveals two chromosomes and a selective capacity to utilize plant glucans.</title>
        <authorList>
            <consortium name="NISC Comparative Sequencing Program"/>
            <person name="Wegmann U."/>
            <person name="Louis P."/>
            <person name="Goesmann A."/>
            <person name="Henrissat B."/>
            <person name="Duncan S.H."/>
            <person name="Flint H.J."/>
        </authorList>
    </citation>
    <scope>NUCLEOTIDE SEQUENCE</scope>
    <source>
        <strain evidence="2">CGMCC 1.11013</strain>
    </source>
</reference>
<comment type="caution">
    <text evidence="3">The sequence shown here is derived from an EMBL/GenBank/DDBJ whole genome shotgun (WGS) entry which is preliminary data.</text>
</comment>
<evidence type="ECO:0000313" key="5">
    <source>
        <dbReference type="Proteomes" id="UP000597138"/>
    </source>
</evidence>
<dbReference type="EMBL" id="JFHE01000003">
    <property type="protein sequence ID" value="KDR36504.1"/>
    <property type="molecule type" value="Genomic_DNA"/>
</dbReference>
<evidence type="ECO:0000313" key="3">
    <source>
        <dbReference type="EMBL" id="KDR36504.1"/>
    </source>
</evidence>
<protein>
    <submittedName>
        <fullName evidence="2">Lipoprotein</fullName>
    </submittedName>
</protein>
<accession>A0A069P9H1</accession>
<dbReference type="Proteomes" id="UP000597138">
    <property type="component" value="Unassembled WGS sequence"/>
</dbReference>
<proteinExistence type="predicted"/>
<dbReference type="RefSeq" id="WP_035960704.1">
    <property type="nucleotide sequence ID" value="NZ_BMEG01000001.1"/>
</dbReference>
<feature type="chain" id="PRO_5001664026" evidence="1">
    <location>
        <begin position="25"/>
        <end position="174"/>
    </location>
</feature>